<dbReference type="Proteomes" id="UP000294164">
    <property type="component" value="Unassembled WGS sequence"/>
</dbReference>
<name>A0A4Q8M4R8_9GAMM</name>
<evidence type="ECO:0000313" key="2">
    <source>
        <dbReference type="Proteomes" id="UP000294164"/>
    </source>
</evidence>
<gene>
    <name evidence="1" type="ORF">EA655_12715</name>
</gene>
<organism evidence="1 2">
    <name type="scientific">Pseudoxanthomonas winnipegensis</name>
    <dbReference type="NCBI Taxonomy" id="2480810"/>
    <lineage>
        <taxon>Bacteria</taxon>
        <taxon>Pseudomonadati</taxon>
        <taxon>Pseudomonadota</taxon>
        <taxon>Gammaproteobacteria</taxon>
        <taxon>Lysobacterales</taxon>
        <taxon>Lysobacteraceae</taxon>
        <taxon>Pseudoxanthomonas</taxon>
    </lineage>
</organism>
<comment type="caution">
    <text evidence="1">The sequence shown here is derived from an EMBL/GenBank/DDBJ whole genome shotgun (WGS) entry which is preliminary data.</text>
</comment>
<sequence>MITISVERGLVRLNSWDEVYETPGFVRALDSKSTTLKEIIGVYSFNSRQPCGLKSCKQPHGNGYLVATTDGKVTNIGSVCGKRAFSIAFTNLQKIFDRDFRAKERRERLEALQSRLPELLGRFTSLKDLARPAYKAITALRGAGVPQAIADTIKRMVRSGDGAITTNRKGTKQEREIALQAGIARPDMPYYVTETVGRLTNITALQSYEKIRKDLLELEPALLRLDCVDVAQLSEKEARHLDKVTGGLDARLDQMEQVVRSLRVFATRQNLDQLSAILESAADRKLFAVFAASLPGT</sequence>
<reference evidence="1 2" key="1">
    <citation type="submission" date="2019-02" db="EMBL/GenBank/DDBJ databases">
        <title>WGS of Pseudoxanthomonas species novum from clinical isolates.</title>
        <authorList>
            <person name="Bernier A.-M."/>
            <person name="Bernard K."/>
            <person name="Vachon A."/>
        </authorList>
    </citation>
    <scope>NUCLEOTIDE SEQUENCE [LARGE SCALE GENOMIC DNA]</scope>
    <source>
        <strain evidence="1 2">NML130969</strain>
    </source>
</reference>
<accession>A0A4Q8M4R8</accession>
<dbReference type="AlphaFoldDB" id="A0A4Q8M4R8"/>
<proteinExistence type="predicted"/>
<dbReference type="RefSeq" id="WP_130534914.1">
    <property type="nucleotide sequence ID" value="NZ_SHMG01000007.1"/>
</dbReference>
<dbReference type="OrthoDB" id="9028651at2"/>
<dbReference type="EMBL" id="SHMG01000007">
    <property type="protein sequence ID" value="TAA40854.1"/>
    <property type="molecule type" value="Genomic_DNA"/>
</dbReference>
<protein>
    <submittedName>
        <fullName evidence="1">Uncharacterized protein</fullName>
    </submittedName>
</protein>
<evidence type="ECO:0000313" key="1">
    <source>
        <dbReference type="EMBL" id="TAA40854.1"/>
    </source>
</evidence>